<accession>A0ABS2CWN0</accession>
<reference evidence="1 2" key="1">
    <citation type="submission" date="2021-02" db="EMBL/GenBank/DDBJ databases">
        <authorList>
            <person name="Jung H.S."/>
            <person name="Chun B.H."/>
            <person name="Jeon C.O."/>
        </authorList>
    </citation>
    <scope>NUCLEOTIDE SEQUENCE [LARGE SCALE GENOMIC DNA]</scope>
    <source>
        <strain evidence="1 2">LMG 25203</strain>
    </source>
</reference>
<dbReference type="InterPro" id="IPR025366">
    <property type="entry name" value="DUF4270"/>
</dbReference>
<evidence type="ECO:0000313" key="2">
    <source>
        <dbReference type="Proteomes" id="UP000759529"/>
    </source>
</evidence>
<dbReference type="Pfam" id="PF14092">
    <property type="entry name" value="DUF4270"/>
    <property type="match status" value="1"/>
</dbReference>
<name>A0ABS2CWN0_9FLAO</name>
<protein>
    <submittedName>
        <fullName evidence="1">DUF4270 domain-containing protein</fullName>
    </submittedName>
</protein>
<organism evidence="1 2">
    <name type="scientific">Flavobacterium macrobrachii</name>
    <dbReference type="NCBI Taxonomy" id="591204"/>
    <lineage>
        <taxon>Bacteria</taxon>
        <taxon>Pseudomonadati</taxon>
        <taxon>Bacteroidota</taxon>
        <taxon>Flavobacteriia</taxon>
        <taxon>Flavobacteriales</taxon>
        <taxon>Flavobacteriaceae</taxon>
        <taxon>Flavobacterium</taxon>
    </lineage>
</organism>
<evidence type="ECO:0000313" key="1">
    <source>
        <dbReference type="EMBL" id="MBM6498642.1"/>
    </source>
</evidence>
<sequence length="572" mass="64148">MNLQTYVKQIITILIMVMFISCDKDFNEIGTDIVGGDNDHYLLDKTTEFSVMAYNQKLGPVAMNNLPINPLGIYTNPAFGTTTANFVTQLEVASTSLNRTFNNVDPTLYQTLPIVDSVILNIPYFSKLKTTTTNSSGEIVKTYQLDSIYGTANSKFRLSIHESNYFLRNLDPETQFTEQQAFYNDNQNIENNINSARLNNAPLVNTEFIKNADGRENEQFYFNKNERITKTKNDENEDVLARSVPSMRLHLDTNFFLNKIINAPSGQLANNDVFKNYFRGLFFKVESLGNTNSMAMLNFAGGTVTVYYREDSKVTDAQGVVTYNKVDKTFLMNLSGNTVSLQSNSNENADYLTATNSPAEASRLYLKGGQGSMAIIDLFGPDTNGNGVADELEDLRTRGWLINEANLTFYIDKDKVSNPLTVEPNRIFLFDLNNRRTLIDYAFDQTTFPGYAKQNKFVHGGYILDDEGKNLSQAKDQTTGIVTKKGTKYKIRITDHVKNLVRKDSTNVRLGLVVTETIGNVGFTKLKTPIGTIKTVPTMSALNPLGTILYGSHSSIADDKRLKLEIYYTKPN</sequence>
<dbReference type="Proteomes" id="UP000759529">
    <property type="component" value="Unassembled WGS sequence"/>
</dbReference>
<keyword evidence="2" id="KW-1185">Reference proteome</keyword>
<comment type="caution">
    <text evidence="1">The sequence shown here is derived from an EMBL/GenBank/DDBJ whole genome shotgun (WGS) entry which is preliminary data.</text>
</comment>
<proteinExistence type="predicted"/>
<gene>
    <name evidence="1" type="ORF">H9X54_004915</name>
</gene>
<dbReference type="EMBL" id="JACSOD020000446">
    <property type="protein sequence ID" value="MBM6498642.1"/>
    <property type="molecule type" value="Genomic_DNA"/>
</dbReference>